<evidence type="ECO:0000256" key="2">
    <source>
        <dbReference type="SAM" id="MobiDB-lite"/>
    </source>
</evidence>
<proteinExistence type="inferred from homology"/>
<evidence type="ECO:0000313" key="6">
    <source>
        <dbReference type="Proteomes" id="UP001233164"/>
    </source>
</evidence>
<keyword evidence="6" id="KW-1185">Reference proteome</keyword>
<keyword evidence="3" id="KW-0732">Signal</keyword>
<dbReference type="InterPro" id="IPR036423">
    <property type="entry name" value="SOD-like_Cu/Zn_dom_sf"/>
</dbReference>
<gene>
    <name evidence="5" type="ORF">QT969_05670</name>
</gene>
<accession>A0ABT7RJE6</accession>
<protein>
    <submittedName>
        <fullName evidence="5">Superoxide dismutase family protein</fullName>
    </submittedName>
</protein>
<evidence type="ECO:0000259" key="4">
    <source>
        <dbReference type="Pfam" id="PF00080"/>
    </source>
</evidence>
<evidence type="ECO:0000256" key="3">
    <source>
        <dbReference type="SAM" id="SignalP"/>
    </source>
</evidence>
<dbReference type="Proteomes" id="UP001233164">
    <property type="component" value="Unassembled WGS sequence"/>
</dbReference>
<comment type="caution">
    <text evidence="5">The sequence shown here is derived from an EMBL/GenBank/DDBJ whole genome shotgun (WGS) entry which is preliminary data.</text>
</comment>
<comment type="similarity">
    <text evidence="1">Belongs to the Cu-Zn superoxide dismutase family.</text>
</comment>
<dbReference type="EMBL" id="JAUBOF010000011">
    <property type="protein sequence ID" value="MDM7487765.1"/>
    <property type="molecule type" value="Genomic_DNA"/>
</dbReference>
<sequence>MNSRRTTLMAGVSLTALVVAGCGGGDSSTDDQATVEPPPTSETTTTGMPTALPGTDGMAFQLPGEGGDDDKAFTYDEVAVPVGSTVTVEPAEEGGRTTVTLEASGLAPSRDFGVHVHTQPCGPQPSDAGPHYQNDVDPAATPQSPSTDPAFANPGNEVWLDITTDGNGNAQASTTVDWEFRDGEANSVVLHAERTKTGPGEAGMAGARLACIDEDF</sequence>
<dbReference type="Gene3D" id="2.60.40.200">
    <property type="entry name" value="Superoxide dismutase, copper/zinc binding domain"/>
    <property type="match status" value="1"/>
</dbReference>
<dbReference type="SUPFAM" id="SSF49329">
    <property type="entry name" value="Cu,Zn superoxide dismutase-like"/>
    <property type="match status" value="1"/>
</dbReference>
<reference evidence="5 6" key="1">
    <citation type="submission" date="2023-06" db="EMBL/GenBank/DDBJ databases">
        <title>Rhodococcus indonesiensis sp. nov a new member of the Rhodococcus ruber lineage isolated from a sediment of neutral hot spring.</title>
        <authorList>
            <person name="Kusuma A.B."/>
            <person name="Fenylestari G."/>
            <person name="Ammar F."/>
            <person name="Nouioui I."/>
            <person name="Goodfellow M."/>
        </authorList>
    </citation>
    <scope>NUCLEOTIDE SEQUENCE [LARGE SCALE GENOMIC DNA]</scope>
    <source>
        <strain evidence="5 6">CSLK01-03</strain>
    </source>
</reference>
<evidence type="ECO:0000313" key="5">
    <source>
        <dbReference type="EMBL" id="MDM7487765.1"/>
    </source>
</evidence>
<dbReference type="Pfam" id="PF00080">
    <property type="entry name" value="Sod_Cu"/>
    <property type="match status" value="1"/>
</dbReference>
<dbReference type="InterPro" id="IPR001424">
    <property type="entry name" value="SOD_Cu_Zn_dom"/>
</dbReference>
<evidence type="ECO:0000256" key="1">
    <source>
        <dbReference type="ARBA" id="ARBA00010457"/>
    </source>
</evidence>
<feature type="region of interest" description="Disordered" evidence="2">
    <location>
        <begin position="23"/>
        <end position="69"/>
    </location>
</feature>
<dbReference type="RefSeq" id="WP_289377987.1">
    <property type="nucleotide sequence ID" value="NZ_JAUBOF010000011.1"/>
</dbReference>
<dbReference type="PROSITE" id="PS51257">
    <property type="entry name" value="PROKAR_LIPOPROTEIN"/>
    <property type="match status" value="1"/>
</dbReference>
<feature type="chain" id="PRO_5045684048" evidence="3">
    <location>
        <begin position="21"/>
        <end position="216"/>
    </location>
</feature>
<organism evidence="5 6">
    <name type="scientific">Rhodococcus indonesiensis</name>
    <dbReference type="NCBI Taxonomy" id="3055869"/>
    <lineage>
        <taxon>Bacteria</taxon>
        <taxon>Bacillati</taxon>
        <taxon>Actinomycetota</taxon>
        <taxon>Actinomycetes</taxon>
        <taxon>Mycobacteriales</taxon>
        <taxon>Nocardiaceae</taxon>
        <taxon>Rhodococcus</taxon>
    </lineage>
</organism>
<name>A0ABT7RJE6_9NOCA</name>
<feature type="region of interest" description="Disordered" evidence="2">
    <location>
        <begin position="120"/>
        <end position="154"/>
    </location>
</feature>
<feature type="signal peptide" evidence="3">
    <location>
        <begin position="1"/>
        <end position="20"/>
    </location>
</feature>
<feature type="domain" description="Superoxide dismutase copper/zinc binding" evidence="4">
    <location>
        <begin position="84"/>
        <end position="211"/>
    </location>
</feature>
<feature type="compositionally biased region" description="Low complexity" evidence="2">
    <location>
        <begin position="41"/>
        <end position="50"/>
    </location>
</feature>